<comment type="caution">
    <text evidence="1">The sequence shown here is derived from an EMBL/GenBank/DDBJ whole genome shotgun (WGS) entry which is preliminary data.</text>
</comment>
<proteinExistence type="predicted"/>
<dbReference type="OrthoDB" id="6711576at2"/>
<keyword evidence="2" id="KW-1185">Reference proteome</keyword>
<evidence type="ECO:0000313" key="1">
    <source>
        <dbReference type="EMBL" id="ENX57632.1"/>
    </source>
</evidence>
<accession>N9T1T1</accession>
<sequence>MMDLTTNANIRVAKALLHNYDSRMYIERDSFFDSNFHLVQNENDIEQLRTAVKNIELKPGAHVHVDFTHQLEKNSHEIHFHGEGVLDRVEDGRVYGRLSDGRSFTCMFADVVALGEVR</sequence>
<reference evidence="1 2" key="1">
    <citation type="submission" date="2013-02" db="EMBL/GenBank/DDBJ databases">
        <title>The Genome Sequence of Acinetobacter sp. CIP 70.18.</title>
        <authorList>
            <consortium name="The Broad Institute Genome Sequencing Platform"/>
            <consortium name="The Broad Institute Genome Sequencing Center for Infectious Disease"/>
            <person name="Cerqueira G."/>
            <person name="Feldgarden M."/>
            <person name="Courvalin P."/>
            <person name="Perichon B."/>
            <person name="Grillot-Courvalin C."/>
            <person name="Clermont D."/>
            <person name="Rocha E."/>
            <person name="Yoon E.-J."/>
            <person name="Nemec A."/>
            <person name="Walker B."/>
            <person name="Young S.K."/>
            <person name="Zeng Q."/>
            <person name="Gargeya S."/>
            <person name="Fitzgerald M."/>
            <person name="Haas B."/>
            <person name="Abouelleil A."/>
            <person name="Alvarado L."/>
            <person name="Arachchi H.M."/>
            <person name="Berlin A.M."/>
            <person name="Chapman S.B."/>
            <person name="Dewar J."/>
            <person name="Goldberg J."/>
            <person name="Griggs A."/>
            <person name="Gujja S."/>
            <person name="Hansen M."/>
            <person name="Howarth C."/>
            <person name="Imamovic A."/>
            <person name="Larimer J."/>
            <person name="McCowan C."/>
            <person name="Murphy C."/>
            <person name="Neiman D."/>
            <person name="Pearson M."/>
            <person name="Priest M."/>
            <person name="Roberts A."/>
            <person name="Saif S."/>
            <person name="Shea T."/>
            <person name="Sisk P."/>
            <person name="Sykes S."/>
            <person name="Wortman J."/>
            <person name="Nusbaum C."/>
            <person name="Birren B."/>
        </authorList>
    </citation>
    <scope>NUCLEOTIDE SEQUENCE [LARGE SCALE GENOMIC DNA]</scope>
    <source>
        <strain evidence="1 2">CIP 70.18</strain>
    </source>
</reference>
<dbReference type="AlphaFoldDB" id="N9T1T1"/>
<dbReference type="Proteomes" id="UP000013084">
    <property type="component" value="Unassembled WGS sequence"/>
</dbReference>
<dbReference type="EMBL" id="APRN01000036">
    <property type="protein sequence ID" value="ENX57632.1"/>
    <property type="molecule type" value="Genomic_DNA"/>
</dbReference>
<dbReference type="PATRIC" id="fig|1217700.3.peg.1959"/>
<protein>
    <submittedName>
        <fullName evidence="1">Uncharacterized protein</fullName>
    </submittedName>
</protein>
<dbReference type="HOGENOM" id="CLU_130797_0_0_6"/>
<dbReference type="RefSeq" id="WP_005203060.1">
    <property type="nucleotide sequence ID" value="NZ_KB850072.1"/>
</dbReference>
<name>N9T1T1_9GAMM</name>
<gene>
    <name evidence="1" type="ORF">F902_02029</name>
</gene>
<evidence type="ECO:0000313" key="2">
    <source>
        <dbReference type="Proteomes" id="UP000013084"/>
    </source>
</evidence>
<organism evidence="1 2">
    <name type="scientific">Acinetobacter higginsii</name>
    <dbReference type="NCBI Taxonomy" id="70347"/>
    <lineage>
        <taxon>Bacteria</taxon>
        <taxon>Pseudomonadati</taxon>
        <taxon>Pseudomonadota</taxon>
        <taxon>Gammaproteobacteria</taxon>
        <taxon>Moraxellales</taxon>
        <taxon>Moraxellaceae</taxon>
        <taxon>Acinetobacter</taxon>
    </lineage>
</organism>